<dbReference type="Proteomes" id="UP001262582">
    <property type="component" value="Unassembled WGS sequence"/>
</dbReference>
<evidence type="ECO:0000256" key="1">
    <source>
        <dbReference type="SAM" id="SignalP"/>
    </source>
</evidence>
<feature type="signal peptide" evidence="1">
    <location>
        <begin position="1"/>
        <end position="19"/>
    </location>
</feature>
<keyword evidence="3" id="KW-1185">Reference proteome</keyword>
<organism evidence="2 3">
    <name type="scientific">Autumnicola musiva</name>
    <dbReference type="NCBI Taxonomy" id="3075589"/>
    <lineage>
        <taxon>Bacteria</taxon>
        <taxon>Pseudomonadati</taxon>
        <taxon>Bacteroidota</taxon>
        <taxon>Flavobacteriia</taxon>
        <taxon>Flavobacteriales</taxon>
        <taxon>Flavobacteriaceae</taxon>
        <taxon>Autumnicola</taxon>
    </lineage>
</organism>
<reference evidence="2 3" key="1">
    <citation type="submission" date="2023-09" db="EMBL/GenBank/DDBJ databases">
        <authorList>
            <person name="Rey-Velasco X."/>
        </authorList>
    </citation>
    <scope>NUCLEOTIDE SEQUENCE [LARGE SCALE GENOMIC DNA]</scope>
    <source>
        <strain evidence="2 3">F117</strain>
    </source>
</reference>
<accession>A0ABU3D2Y1</accession>
<evidence type="ECO:0000313" key="2">
    <source>
        <dbReference type="EMBL" id="MDT0675849.1"/>
    </source>
</evidence>
<protein>
    <submittedName>
        <fullName evidence="2">Uncharacterized protein</fullName>
    </submittedName>
</protein>
<proteinExistence type="predicted"/>
<dbReference type="EMBL" id="JAVRHK010000002">
    <property type="protein sequence ID" value="MDT0675849.1"/>
    <property type="molecule type" value="Genomic_DNA"/>
</dbReference>
<dbReference type="RefSeq" id="WP_311502243.1">
    <property type="nucleotide sequence ID" value="NZ_JAVRHK010000002.1"/>
</dbReference>
<keyword evidence="1" id="KW-0732">Signal</keyword>
<name>A0ABU3D2Y1_9FLAO</name>
<evidence type="ECO:0000313" key="3">
    <source>
        <dbReference type="Proteomes" id="UP001262582"/>
    </source>
</evidence>
<feature type="chain" id="PRO_5046511034" evidence="1">
    <location>
        <begin position="20"/>
        <end position="930"/>
    </location>
</feature>
<sequence length="930" mass="100809">MKKMILLTLIILTGINVVAQTPEKISYQAVIRDNSNKLITGSEISLKIILRRKSPTGAIVYEETHYKSTNANGLVSLQIGSGNINTGNFSSINWVQGPYFVETQVDAQGGNDYSIIGVSEMMSVPYALHAKSADQIAGAITESQISDLFHYSDEDINGQEKAFEGWDKNSSDDFDGNFYSLKDMPIIYTADQIDSLVLKMETAEGVMQSLSLNNNKLSISGGNSIAFNNWDMDATDDFSGEFSDLKNIPNIYTSAEVDSLMVNTGGDGTVQSLNLEGEQLSISGGNSITFNNWDMDATDDFSGNYPDLQNKPELFSGNYQDLLNTPNIYTSAEVDSIMVNSGGDGTVQSLNLEGEQLSISGGNSIAFNNWDMDATDDFSGEYQDLQNKPELFSGNYQDLFNIPNIYTSAEVDSLIVNAGGSGTVQSLKLDGEQLSISGGNSITFNNWDMDATDDFSGEYQDLLNIPNIYTSAEVDSLMVNAGGDGTVQSLNLDGEQLSISGGNSITFDNWDMDATDDFSGNYQDLQNKPELFSGNYQDLLNIPNIYTSAEVDSIMVNAGGDGTVQSLNLDGEQLSISGGNSITFNNWDMDATDDFSGEFSDLKNIPNIYTSAEVDSLMVNAGGDGTVQSLNLDGEQLSISGGNSINFDNWDMDATDDFSGEYQDLQNKPELFSGNYQDLLNIPNIYTSAEVDSLMVNAGGSGTVQSLKLDGEQLSISGGNSITFNNWDMDATDDFDGNYSSLKNIPEVYTRSEVDELLSKDDSGQESQFLTLNEDKLSISNGNTIAFTNWDRDSSDDFDGKYSSLTNIPKLYTQNQVDSVTAALRKKIEKDYIKKPTILIFSSSRNITFTDINNTIACTNSATLSITSDFKEMKAGETINLEVHGTVLSIKGDSGVTLNGVSAGNASIGNDEVYTGGILRKTGTNTYIVM</sequence>
<comment type="caution">
    <text evidence="2">The sequence shown here is derived from an EMBL/GenBank/DDBJ whole genome shotgun (WGS) entry which is preliminary data.</text>
</comment>
<gene>
    <name evidence="2" type="ORF">RM539_04525</name>
</gene>